<evidence type="ECO:0000313" key="2">
    <source>
        <dbReference type="Proteomes" id="UP000005408"/>
    </source>
</evidence>
<dbReference type="AlphaFoldDB" id="A0A8W8JQ01"/>
<protein>
    <submittedName>
        <fullName evidence="1">Uncharacterized protein</fullName>
    </submittedName>
</protein>
<name>A0A8W8JQ01_MAGGI</name>
<organism evidence="1 2">
    <name type="scientific">Magallana gigas</name>
    <name type="common">Pacific oyster</name>
    <name type="synonym">Crassostrea gigas</name>
    <dbReference type="NCBI Taxonomy" id="29159"/>
    <lineage>
        <taxon>Eukaryota</taxon>
        <taxon>Metazoa</taxon>
        <taxon>Spiralia</taxon>
        <taxon>Lophotrochozoa</taxon>
        <taxon>Mollusca</taxon>
        <taxon>Bivalvia</taxon>
        <taxon>Autobranchia</taxon>
        <taxon>Pteriomorphia</taxon>
        <taxon>Ostreida</taxon>
        <taxon>Ostreoidea</taxon>
        <taxon>Ostreidae</taxon>
        <taxon>Magallana</taxon>
    </lineage>
</organism>
<reference evidence="1" key="1">
    <citation type="submission" date="2022-08" db="UniProtKB">
        <authorList>
            <consortium name="EnsemblMetazoa"/>
        </authorList>
    </citation>
    <scope>IDENTIFICATION</scope>
    <source>
        <strain evidence="1">05x7-T-G4-1.051#20</strain>
    </source>
</reference>
<dbReference type="EnsemblMetazoa" id="G20538.1">
    <property type="protein sequence ID" value="G20538.1:cds"/>
    <property type="gene ID" value="G20538"/>
</dbReference>
<accession>A0A8W8JQ01</accession>
<dbReference type="Proteomes" id="UP000005408">
    <property type="component" value="Unassembled WGS sequence"/>
</dbReference>
<sequence length="83" mass="9343">MGISDSKFCFGKLKTNKISAGIKSDADATLSEKQKDLLENSWKFLKAEIIKIGVVTFTKTKERRIGRSSFLDRYALLVRTIDA</sequence>
<proteinExistence type="predicted"/>
<evidence type="ECO:0000313" key="1">
    <source>
        <dbReference type="EnsemblMetazoa" id="G20538.1:cds"/>
    </source>
</evidence>
<keyword evidence="2" id="KW-1185">Reference proteome</keyword>